<dbReference type="GO" id="GO:0005524">
    <property type="term" value="F:ATP binding"/>
    <property type="evidence" value="ECO:0007669"/>
    <property type="project" value="UniProtKB-KW"/>
</dbReference>
<dbReference type="InterPro" id="IPR008266">
    <property type="entry name" value="Tyr_kinase_AS"/>
</dbReference>
<keyword evidence="5" id="KW-1185">Reference proteome</keyword>
<evidence type="ECO:0000313" key="4">
    <source>
        <dbReference type="EMBL" id="CUG90435.1"/>
    </source>
</evidence>
<evidence type="ECO:0000259" key="3">
    <source>
        <dbReference type="PROSITE" id="PS50011"/>
    </source>
</evidence>
<dbReference type="Gene3D" id="1.10.510.10">
    <property type="entry name" value="Transferase(Phosphotransferase) domain 1"/>
    <property type="match status" value="1"/>
</dbReference>
<keyword evidence="4" id="KW-0418">Kinase</keyword>
<dbReference type="PANTHER" id="PTHR24055">
    <property type="entry name" value="MITOGEN-ACTIVATED PROTEIN KINASE"/>
    <property type="match status" value="1"/>
</dbReference>
<dbReference type="EMBL" id="CYKH01001827">
    <property type="protein sequence ID" value="CUG90435.1"/>
    <property type="molecule type" value="Genomic_DNA"/>
</dbReference>
<feature type="domain" description="Protein kinase" evidence="3">
    <location>
        <begin position="23"/>
        <end position="343"/>
    </location>
</feature>
<keyword evidence="1" id="KW-0547">Nucleotide-binding</keyword>
<dbReference type="OrthoDB" id="413582at2759"/>
<dbReference type="Pfam" id="PF00069">
    <property type="entry name" value="Pkinase"/>
    <property type="match status" value="1"/>
</dbReference>
<protein>
    <submittedName>
        <fullName evidence="4">Protein kinase, putative</fullName>
    </submittedName>
</protein>
<reference evidence="5" key="1">
    <citation type="submission" date="2015-09" db="EMBL/GenBank/DDBJ databases">
        <authorList>
            <consortium name="Pathogen Informatics"/>
        </authorList>
    </citation>
    <scope>NUCLEOTIDE SEQUENCE [LARGE SCALE GENOMIC DNA]</scope>
    <source>
        <strain evidence="5">Lake Konstanz</strain>
    </source>
</reference>
<dbReference type="Proteomes" id="UP000051952">
    <property type="component" value="Unassembled WGS sequence"/>
</dbReference>
<name>A0A0S4JFU9_BODSA</name>
<dbReference type="InterPro" id="IPR011009">
    <property type="entry name" value="Kinase-like_dom_sf"/>
</dbReference>
<dbReference type="SUPFAM" id="SSF56112">
    <property type="entry name" value="Protein kinase-like (PK-like)"/>
    <property type="match status" value="1"/>
</dbReference>
<evidence type="ECO:0000256" key="1">
    <source>
        <dbReference type="ARBA" id="ARBA00022741"/>
    </source>
</evidence>
<sequence length="516" mass="58364">MYSTTSTEFDMPDTFTFCLLDGYSTPEYVAEGSYGAVWKSTRPSPVNSSNPDVPPTEERQTVAIKVVRDIACIDRMCKQSDRDMYLKRIYREIGVMALFAECEEFVHILDVYMSPDGKDLYIVMPFIDHSLNSVLSDPRVIGIGLSEDLSRYIVMQLLVALSRMEKCACIHRDLSLSNVLVQGEEYAVFLADFGLSRAHYEPGYDMTNVDIVTLPYRPPEIALRGQNLSNKIDIWSLGIILVECLTGNPLLHGAKDDLRHLQKIVEMIDRPAGLTEREEAMMSPAGFSYLGRNWEYISQTTPDVAKLINKPLSVECLDVLRAMLRFHPEDRKSALELLQMPWFVNAGDDAAVMHSLLSNPQAPQAGLPPDFENTPFEQMLEEIRARCAHSHNMVEMQLAYSGKHFDREELKHINILIRAADQMRHMYRRAFVCRCCPRCRYPPLPQRARGALSPNISSEFLNLTISHSGIRPDGHDAAGPYSPTPSITCYYTMLCESVLTFIVVLLPFDSLIESES</sequence>
<dbReference type="PROSITE" id="PS00109">
    <property type="entry name" value="PROTEIN_KINASE_TYR"/>
    <property type="match status" value="1"/>
</dbReference>
<organism evidence="4 5">
    <name type="scientific">Bodo saltans</name>
    <name type="common">Flagellated protozoan</name>
    <dbReference type="NCBI Taxonomy" id="75058"/>
    <lineage>
        <taxon>Eukaryota</taxon>
        <taxon>Discoba</taxon>
        <taxon>Euglenozoa</taxon>
        <taxon>Kinetoplastea</taxon>
        <taxon>Metakinetoplastina</taxon>
        <taxon>Eubodonida</taxon>
        <taxon>Bodonidae</taxon>
        <taxon>Bodo</taxon>
    </lineage>
</organism>
<dbReference type="GO" id="GO:0004672">
    <property type="term" value="F:protein kinase activity"/>
    <property type="evidence" value="ECO:0007669"/>
    <property type="project" value="InterPro"/>
</dbReference>
<dbReference type="Gene3D" id="3.30.200.20">
    <property type="entry name" value="Phosphorylase Kinase, domain 1"/>
    <property type="match status" value="1"/>
</dbReference>
<dbReference type="AlphaFoldDB" id="A0A0S4JFU9"/>
<gene>
    <name evidence="4" type="ORF">BSAL_26730</name>
</gene>
<keyword evidence="4" id="KW-0808">Transferase</keyword>
<dbReference type="PROSITE" id="PS50011">
    <property type="entry name" value="PROTEIN_KINASE_DOM"/>
    <property type="match status" value="1"/>
</dbReference>
<evidence type="ECO:0000256" key="2">
    <source>
        <dbReference type="ARBA" id="ARBA00022840"/>
    </source>
</evidence>
<dbReference type="InterPro" id="IPR050117">
    <property type="entry name" value="MAPK"/>
</dbReference>
<accession>A0A0S4JFU9</accession>
<dbReference type="InterPro" id="IPR000719">
    <property type="entry name" value="Prot_kinase_dom"/>
</dbReference>
<dbReference type="VEuPathDB" id="TriTrypDB:BSAL_26730"/>
<evidence type="ECO:0000313" key="5">
    <source>
        <dbReference type="Proteomes" id="UP000051952"/>
    </source>
</evidence>
<keyword evidence="2" id="KW-0067">ATP-binding</keyword>
<proteinExistence type="predicted"/>